<keyword evidence="1" id="KW-0472">Membrane</keyword>
<dbReference type="Pfam" id="PF06724">
    <property type="entry name" value="DUF1206"/>
    <property type="match status" value="3"/>
</dbReference>
<dbReference type="Proteomes" id="UP001205906">
    <property type="component" value="Unassembled WGS sequence"/>
</dbReference>
<feature type="transmembrane region" description="Helical" evidence="1">
    <location>
        <begin position="12"/>
        <end position="29"/>
    </location>
</feature>
<feature type="domain" description="DUF1206" evidence="2">
    <location>
        <begin position="180"/>
        <end position="249"/>
    </location>
</feature>
<feature type="transmembrane region" description="Helical" evidence="1">
    <location>
        <begin position="132"/>
        <end position="153"/>
    </location>
</feature>
<feature type="transmembrane region" description="Helical" evidence="1">
    <location>
        <begin position="223"/>
        <end position="248"/>
    </location>
</feature>
<evidence type="ECO:0000313" key="3">
    <source>
        <dbReference type="EMBL" id="MCO6050377.1"/>
    </source>
</evidence>
<comment type="caution">
    <text evidence="3">The sequence shown here is derived from an EMBL/GenBank/DDBJ whole genome shotgun (WGS) entry which is preliminary data.</text>
</comment>
<evidence type="ECO:0000256" key="1">
    <source>
        <dbReference type="SAM" id="Phobius"/>
    </source>
</evidence>
<keyword evidence="4" id="KW-1185">Reference proteome</keyword>
<feature type="transmembrane region" description="Helical" evidence="1">
    <location>
        <begin position="87"/>
        <end position="112"/>
    </location>
</feature>
<dbReference type="InterPro" id="IPR009597">
    <property type="entry name" value="DUF1206"/>
</dbReference>
<proteinExistence type="predicted"/>
<keyword evidence="1" id="KW-0812">Transmembrane</keyword>
<accession>A0ABT1C6J7</accession>
<organism evidence="3 4">
    <name type="scientific">Mesorhizobium liriopis</name>
    <dbReference type="NCBI Taxonomy" id="2953882"/>
    <lineage>
        <taxon>Bacteria</taxon>
        <taxon>Pseudomonadati</taxon>
        <taxon>Pseudomonadota</taxon>
        <taxon>Alphaproteobacteria</taxon>
        <taxon>Hyphomicrobiales</taxon>
        <taxon>Phyllobacteriaceae</taxon>
        <taxon>Mesorhizobium</taxon>
    </lineage>
</organism>
<feature type="transmembrane region" description="Helical" evidence="1">
    <location>
        <begin position="182"/>
        <end position="203"/>
    </location>
</feature>
<feature type="domain" description="DUF1206" evidence="2">
    <location>
        <begin position="4"/>
        <end position="71"/>
    </location>
</feature>
<reference evidence="3 4" key="1">
    <citation type="submission" date="2022-06" db="EMBL/GenBank/DDBJ databases">
        <title>Mesorhizobium sp. strain RP14 Genome sequencing and assembly.</title>
        <authorList>
            <person name="Kim I."/>
        </authorList>
    </citation>
    <scope>NUCLEOTIDE SEQUENCE [LARGE SCALE GENOMIC DNA]</scope>
    <source>
        <strain evidence="4">RP14(2022)</strain>
    </source>
</reference>
<dbReference type="EMBL" id="JAMXQS010000005">
    <property type="protein sequence ID" value="MCO6050377.1"/>
    <property type="molecule type" value="Genomic_DNA"/>
</dbReference>
<protein>
    <submittedName>
        <fullName evidence="3">DUF1206 domain-containing protein</fullName>
    </submittedName>
</protein>
<keyword evidence="1" id="KW-1133">Transmembrane helix</keyword>
<name>A0ABT1C6J7_9HYPH</name>
<evidence type="ECO:0000313" key="4">
    <source>
        <dbReference type="Proteomes" id="UP001205906"/>
    </source>
</evidence>
<gene>
    <name evidence="3" type="ORF">NGM99_11335</name>
</gene>
<evidence type="ECO:0000259" key="2">
    <source>
        <dbReference type="Pfam" id="PF06724"/>
    </source>
</evidence>
<dbReference type="RefSeq" id="WP_252818967.1">
    <property type="nucleotide sequence ID" value="NZ_JAMXQS010000005.1"/>
</dbReference>
<feature type="domain" description="DUF1206" evidence="2">
    <location>
        <begin position="90"/>
        <end position="157"/>
    </location>
</feature>
<feature type="transmembrane region" description="Helical" evidence="1">
    <location>
        <begin position="49"/>
        <end position="67"/>
    </location>
</feature>
<sequence>MARVGYAARGVVYLVLGGLASVAALGSGGAVTDTQGVFQEIISQPFGEFLLAIVAFGLLCFALWRVAQSLFDADRLGTDGKAVLRRISCGVSAIMNGALAVSAAGIVLGNATSGNGESSAQDWTATLMAAPFGRWLVAAVGLAIVGTGFALGWKAVKGDVLKHLELGARQRRWAGLMGKAGYVARGLVFLIIGGFLMLAALHANPAEATGLTGALRALADQPYGWLLFAFTALGLFAFGAFQLVVAAFRRIDAPDLNDLRSKVPGGVPSL</sequence>